<dbReference type="Proteomes" id="UP000641646">
    <property type="component" value="Unassembled WGS sequence"/>
</dbReference>
<name>A0A926VFF6_9CYAN</name>
<dbReference type="AlphaFoldDB" id="A0A926VFF6"/>
<evidence type="ECO:0008006" key="3">
    <source>
        <dbReference type="Google" id="ProtNLM"/>
    </source>
</evidence>
<dbReference type="RefSeq" id="WP_190466092.1">
    <property type="nucleotide sequence ID" value="NZ_JACJPW010000044.1"/>
</dbReference>
<organism evidence="1 2">
    <name type="scientific">Aerosakkonema funiforme FACHB-1375</name>
    <dbReference type="NCBI Taxonomy" id="2949571"/>
    <lineage>
        <taxon>Bacteria</taxon>
        <taxon>Bacillati</taxon>
        <taxon>Cyanobacteriota</taxon>
        <taxon>Cyanophyceae</taxon>
        <taxon>Oscillatoriophycideae</taxon>
        <taxon>Aerosakkonematales</taxon>
        <taxon>Aerosakkonemataceae</taxon>
        <taxon>Aerosakkonema</taxon>
    </lineage>
</organism>
<sequence length="45" mass="5230">MDLIEDILETLKEWARKILEVLLGPEVQPEPEPIPIPVNEPGRRR</sequence>
<keyword evidence="2" id="KW-1185">Reference proteome</keyword>
<protein>
    <recommendedName>
        <fullName evidence="3">Competence damage-inducible protein A</fullName>
    </recommendedName>
</protein>
<comment type="caution">
    <text evidence="1">The sequence shown here is derived from an EMBL/GenBank/DDBJ whole genome shotgun (WGS) entry which is preliminary data.</text>
</comment>
<proteinExistence type="predicted"/>
<reference evidence="1" key="1">
    <citation type="journal article" date="2015" name="ISME J.">
        <title>Draft Genome Sequence of Streptomyces incarnatus NRRL8089, which Produces the Nucleoside Antibiotic Sinefungin.</title>
        <authorList>
            <person name="Oshima K."/>
            <person name="Hattori M."/>
            <person name="Shimizu H."/>
            <person name="Fukuda K."/>
            <person name="Nemoto M."/>
            <person name="Inagaki K."/>
            <person name="Tamura T."/>
        </authorList>
    </citation>
    <scope>NUCLEOTIDE SEQUENCE</scope>
    <source>
        <strain evidence="1">FACHB-1375</strain>
    </source>
</reference>
<reference evidence="1" key="2">
    <citation type="submission" date="2020-08" db="EMBL/GenBank/DDBJ databases">
        <authorList>
            <person name="Chen M."/>
            <person name="Teng W."/>
            <person name="Zhao L."/>
            <person name="Hu C."/>
            <person name="Zhou Y."/>
            <person name="Han B."/>
            <person name="Song L."/>
            <person name="Shu W."/>
        </authorList>
    </citation>
    <scope>NUCLEOTIDE SEQUENCE</scope>
    <source>
        <strain evidence="1">FACHB-1375</strain>
    </source>
</reference>
<accession>A0A926VFF6</accession>
<evidence type="ECO:0000313" key="2">
    <source>
        <dbReference type="Proteomes" id="UP000641646"/>
    </source>
</evidence>
<dbReference type="EMBL" id="JACJPW010000044">
    <property type="protein sequence ID" value="MBD2182890.1"/>
    <property type="molecule type" value="Genomic_DNA"/>
</dbReference>
<evidence type="ECO:0000313" key="1">
    <source>
        <dbReference type="EMBL" id="MBD2182890.1"/>
    </source>
</evidence>
<gene>
    <name evidence="1" type="ORF">H6G03_17765</name>
</gene>